<feature type="signal peptide" evidence="1">
    <location>
        <begin position="1"/>
        <end position="21"/>
    </location>
</feature>
<evidence type="ECO:0000256" key="1">
    <source>
        <dbReference type="SAM" id="SignalP"/>
    </source>
</evidence>
<dbReference type="Proteomes" id="UP000235828">
    <property type="component" value="Chromosome B"/>
</dbReference>
<evidence type="ECO:0000313" key="2">
    <source>
        <dbReference type="EMBL" id="SON51867.1"/>
    </source>
</evidence>
<sequence>MKKLAKALLAITTISSFSTLANNITVSYLKPTNSDDKASLIQLQESQINELVVELGKTHFPFDNPLTIEYGSDDGPLFNPETNTIQMPYHFMAEANHYFSKNKYDEKFNKSAQDGAIDTVLHTLFHEIAHAYIADKNIPILGKEEDAADNLAAVMMIEYVDNGADSAISAADMFAFESEDMPQDIQAAEYIDEHSFNLQRYFQTLCLVYGSDPEQYSTLLDEIGEDGLEDRQAFCEMNYQDIYNNWHVYLGKAP</sequence>
<protein>
    <recommendedName>
        <fullName evidence="4">Metallopeptidase DUF4344</fullName>
    </recommendedName>
</protein>
<feature type="chain" id="PRO_5014905997" description="Metallopeptidase DUF4344" evidence="1">
    <location>
        <begin position="22"/>
        <end position="254"/>
    </location>
</feature>
<proteinExistence type="predicted"/>
<evidence type="ECO:0000313" key="3">
    <source>
        <dbReference type="Proteomes" id="UP000235828"/>
    </source>
</evidence>
<dbReference type="Pfam" id="PF14247">
    <property type="entry name" value="DUF4344"/>
    <property type="match status" value="1"/>
</dbReference>
<accession>A0A2N8ZIZ6</accession>
<dbReference type="AlphaFoldDB" id="A0A2N8ZIZ6"/>
<dbReference type="OrthoDB" id="935695at2"/>
<reference evidence="2 3" key="1">
    <citation type="submission" date="2017-10" db="EMBL/GenBank/DDBJ databases">
        <authorList>
            <person name="Banno H."/>
            <person name="Chua N.-H."/>
        </authorList>
    </citation>
    <scope>NUCLEOTIDE SEQUENCE [LARGE SCALE GENOMIC DNA]</scope>
    <source>
        <strain evidence="2">Vibrio tapetis CECT4600</strain>
    </source>
</reference>
<gene>
    <name evidence="2" type="ORF">VTAP4600_B0256</name>
</gene>
<keyword evidence="1" id="KW-0732">Signal</keyword>
<dbReference type="KEGG" id="vta:B0256"/>
<keyword evidence="3" id="KW-1185">Reference proteome</keyword>
<organism evidence="2 3">
    <name type="scientific">Vibrio tapetis subsp. tapetis</name>
    <dbReference type="NCBI Taxonomy" id="1671868"/>
    <lineage>
        <taxon>Bacteria</taxon>
        <taxon>Pseudomonadati</taxon>
        <taxon>Pseudomonadota</taxon>
        <taxon>Gammaproteobacteria</taxon>
        <taxon>Vibrionales</taxon>
        <taxon>Vibrionaceae</taxon>
        <taxon>Vibrio</taxon>
    </lineage>
</organism>
<dbReference type="InterPro" id="IPR025644">
    <property type="entry name" value="DUF4344"/>
</dbReference>
<evidence type="ECO:0008006" key="4">
    <source>
        <dbReference type="Google" id="ProtNLM"/>
    </source>
</evidence>
<dbReference type="RefSeq" id="WP_102524243.1">
    <property type="nucleotide sequence ID" value="NZ_LT960612.1"/>
</dbReference>
<name>A0A2N8ZIZ6_9VIBR</name>
<dbReference type="EMBL" id="LT960612">
    <property type="protein sequence ID" value="SON51867.1"/>
    <property type="molecule type" value="Genomic_DNA"/>
</dbReference>